<comment type="caution">
    <text evidence="1">The sequence shown here is derived from an EMBL/GenBank/DDBJ whole genome shotgun (WGS) entry which is preliminary data.</text>
</comment>
<evidence type="ECO:0000313" key="1">
    <source>
        <dbReference type="EMBL" id="KAJ5497078.1"/>
    </source>
</evidence>
<dbReference type="Proteomes" id="UP001149954">
    <property type="component" value="Unassembled WGS sequence"/>
</dbReference>
<organism evidence="1 2">
    <name type="scientific">Penicillium fimorum</name>
    <dbReference type="NCBI Taxonomy" id="1882269"/>
    <lineage>
        <taxon>Eukaryota</taxon>
        <taxon>Fungi</taxon>
        <taxon>Dikarya</taxon>
        <taxon>Ascomycota</taxon>
        <taxon>Pezizomycotina</taxon>
        <taxon>Eurotiomycetes</taxon>
        <taxon>Eurotiomycetidae</taxon>
        <taxon>Eurotiales</taxon>
        <taxon>Aspergillaceae</taxon>
        <taxon>Penicillium</taxon>
    </lineage>
</organism>
<keyword evidence="2" id="KW-1185">Reference proteome</keyword>
<protein>
    <submittedName>
        <fullName evidence="1">Uncharacterized protein</fullName>
    </submittedName>
</protein>
<reference evidence="1" key="2">
    <citation type="journal article" date="2023" name="IMA Fungus">
        <title>Comparative genomic study of the Penicillium genus elucidates a diverse pangenome and 15 lateral gene transfer events.</title>
        <authorList>
            <person name="Petersen C."/>
            <person name="Sorensen T."/>
            <person name="Nielsen M.R."/>
            <person name="Sondergaard T.E."/>
            <person name="Sorensen J.L."/>
            <person name="Fitzpatrick D.A."/>
            <person name="Frisvad J.C."/>
            <person name="Nielsen K.L."/>
        </authorList>
    </citation>
    <scope>NUCLEOTIDE SEQUENCE</scope>
    <source>
        <strain evidence="1">IBT 29495</strain>
    </source>
</reference>
<gene>
    <name evidence="1" type="ORF">N7463_009065</name>
</gene>
<evidence type="ECO:0000313" key="2">
    <source>
        <dbReference type="Proteomes" id="UP001149954"/>
    </source>
</evidence>
<accession>A0A9X0C3W4</accession>
<reference evidence="1" key="1">
    <citation type="submission" date="2022-12" db="EMBL/GenBank/DDBJ databases">
        <authorList>
            <person name="Petersen C."/>
        </authorList>
    </citation>
    <scope>NUCLEOTIDE SEQUENCE</scope>
    <source>
        <strain evidence="1">IBT 29495</strain>
    </source>
</reference>
<dbReference type="OrthoDB" id="2305901at2759"/>
<dbReference type="AlphaFoldDB" id="A0A9X0C3W4"/>
<sequence length="251" mass="29287">MESSAQPEAASQRALGLDEILRMIFSRNTYNEKEAMAHHSDLLRWALVNSRWYREAIPLLWARPRFTLDVIMAKVPSKRRQYYANHMAWALVVYHTQSQKDAYGENGLLHELVFPKLTRIFASLYAPNSYAARRRFVASVIYFERRVGELEGTPSLDKIFWPITRLMPGLREMAFKYEMALIKDSAFSYLKGHIQIARNDQTTAPKNIHWFYRGDSGKPDYVEEGRSNEACMARRLRMLASHTLEMMSNQQ</sequence>
<proteinExistence type="predicted"/>
<name>A0A9X0C3W4_9EURO</name>
<dbReference type="EMBL" id="JAPWDS010000005">
    <property type="protein sequence ID" value="KAJ5497078.1"/>
    <property type="molecule type" value="Genomic_DNA"/>
</dbReference>